<evidence type="ECO:0000313" key="2">
    <source>
        <dbReference type="Proteomes" id="UP001159363"/>
    </source>
</evidence>
<sequence length="129" mass="15065">MARCVTAFDFRTWPTGAKENILFGEEEICELSKKFKLNERELIHSLMPEKLLHLKNTLHIIPVSSSECARGFFPNDTSLAALLTDTIKNIMFVRIVTSFKVCEETWLPQTPTANQERRMKKKMEEWLKF</sequence>
<gene>
    <name evidence="1" type="ORF">PR048_022978</name>
</gene>
<organism evidence="1 2">
    <name type="scientific">Dryococelus australis</name>
    <dbReference type="NCBI Taxonomy" id="614101"/>
    <lineage>
        <taxon>Eukaryota</taxon>
        <taxon>Metazoa</taxon>
        <taxon>Ecdysozoa</taxon>
        <taxon>Arthropoda</taxon>
        <taxon>Hexapoda</taxon>
        <taxon>Insecta</taxon>
        <taxon>Pterygota</taxon>
        <taxon>Neoptera</taxon>
        <taxon>Polyneoptera</taxon>
        <taxon>Phasmatodea</taxon>
        <taxon>Verophasmatodea</taxon>
        <taxon>Anareolatae</taxon>
        <taxon>Phasmatidae</taxon>
        <taxon>Eurycanthinae</taxon>
        <taxon>Dryococelus</taxon>
    </lineage>
</organism>
<comment type="caution">
    <text evidence="1">The sequence shown here is derived from an EMBL/GenBank/DDBJ whole genome shotgun (WGS) entry which is preliminary data.</text>
</comment>
<name>A0ABQ9GSR6_9NEOP</name>
<keyword evidence="2" id="KW-1185">Reference proteome</keyword>
<dbReference type="EMBL" id="JARBHB010000009">
    <property type="protein sequence ID" value="KAJ8875087.1"/>
    <property type="molecule type" value="Genomic_DNA"/>
</dbReference>
<reference evidence="1 2" key="1">
    <citation type="submission" date="2023-02" db="EMBL/GenBank/DDBJ databases">
        <title>LHISI_Scaffold_Assembly.</title>
        <authorList>
            <person name="Stuart O.P."/>
            <person name="Cleave R."/>
            <person name="Magrath M.J.L."/>
            <person name="Mikheyev A.S."/>
        </authorList>
    </citation>
    <scope>NUCLEOTIDE SEQUENCE [LARGE SCALE GENOMIC DNA]</scope>
    <source>
        <strain evidence="1">Daus_M_001</strain>
        <tissue evidence="1">Leg muscle</tissue>
    </source>
</reference>
<evidence type="ECO:0000313" key="1">
    <source>
        <dbReference type="EMBL" id="KAJ8875087.1"/>
    </source>
</evidence>
<protein>
    <submittedName>
        <fullName evidence="1">Uncharacterized protein</fullName>
    </submittedName>
</protein>
<dbReference type="Proteomes" id="UP001159363">
    <property type="component" value="Chromosome 8"/>
</dbReference>
<accession>A0ABQ9GSR6</accession>
<proteinExistence type="predicted"/>